<protein>
    <submittedName>
        <fullName evidence="1">Uncharacterized protein</fullName>
    </submittedName>
</protein>
<comment type="caution">
    <text evidence="1">The sequence shown here is derived from an EMBL/GenBank/DDBJ whole genome shotgun (WGS) entry which is preliminary data.</text>
</comment>
<evidence type="ECO:0000313" key="1">
    <source>
        <dbReference type="EMBL" id="KAJ9116500.1"/>
    </source>
</evidence>
<evidence type="ECO:0000313" key="2">
    <source>
        <dbReference type="Proteomes" id="UP001234202"/>
    </source>
</evidence>
<dbReference type="Proteomes" id="UP001234202">
    <property type="component" value="Unassembled WGS sequence"/>
</dbReference>
<accession>A0ACC2WXJ3</accession>
<gene>
    <name evidence="1" type="ORF">QFC24_006733</name>
</gene>
<reference evidence="1" key="1">
    <citation type="submission" date="2023-04" db="EMBL/GenBank/DDBJ databases">
        <title>Draft Genome sequencing of Naganishia species isolated from polar environments using Oxford Nanopore Technology.</title>
        <authorList>
            <person name="Leo P."/>
            <person name="Venkateswaran K."/>
        </authorList>
    </citation>
    <scope>NUCLEOTIDE SEQUENCE</scope>
    <source>
        <strain evidence="1">DBVPG 5303</strain>
    </source>
</reference>
<organism evidence="1 2">
    <name type="scientific">Naganishia onofrii</name>
    <dbReference type="NCBI Taxonomy" id="1851511"/>
    <lineage>
        <taxon>Eukaryota</taxon>
        <taxon>Fungi</taxon>
        <taxon>Dikarya</taxon>
        <taxon>Basidiomycota</taxon>
        <taxon>Agaricomycotina</taxon>
        <taxon>Tremellomycetes</taxon>
        <taxon>Filobasidiales</taxon>
        <taxon>Filobasidiaceae</taxon>
        <taxon>Naganishia</taxon>
    </lineage>
</organism>
<dbReference type="EMBL" id="JASBWV010000037">
    <property type="protein sequence ID" value="KAJ9116500.1"/>
    <property type="molecule type" value="Genomic_DNA"/>
</dbReference>
<proteinExistence type="predicted"/>
<keyword evidence="2" id="KW-1185">Reference proteome</keyword>
<name>A0ACC2WXJ3_9TREE</name>
<sequence>MVDSDLTHPNDRLSGQVRHWLRSGLVFTPDENGNGAGDGTLVGKPSDGVPALTEYLECAPGPPVSTLPPLVLAHRYIFILARESSTSAPQPTDFPSTQLTHAPSVPKDSENLADRAGFNVHEYLEKKGMPVVGVTYMFVAPDVESLVDNVGIMAGTVVDKVMGR</sequence>